<dbReference type="SMART" id="SM00448">
    <property type="entry name" value="REC"/>
    <property type="match status" value="1"/>
</dbReference>
<gene>
    <name evidence="4" type="ORF">AMOR_48300</name>
</gene>
<dbReference type="EMBL" id="AP025591">
    <property type="protein sequence ID" value="BDG05834.1"/>
    <property type="molecule type" value="Genomic_DNA"/>
</dbReference>
<protein>
    <recommendedName>
        <fullName evidence="3">Response regulatory domain-containing protein</fullName>
    </recommendedName>
</protein>
<keyword evidence="5" id="KW-1185">Reference proteome</keyword>
<dbReference type="InterPro" id="IPR001789">
    <property type="entry name" value="Sig_transdc_resp-reg_receiver"/>
</dbReference>
<proteinExistence type="predicted"/>
<evidence type="ECO:0000256" key="2">
    <source>
        <dbReference type="PROSITE-ProRule" id="PRU00169"/>
    </source>
</evidence>
<dbReference type="Pfam" id="PF00072">
    <property type="entry name" value="Response_reg"/>
    <property type="match status" value="1"/>
</dbReference>
<dbReference type="SUPFAM" id="SSF52172">
    <property type="entry name" value="CheY-like"/>
    <property type="match status" value="1"/>
</dbReference>
<dbReference type="PANTHER" id="PTHR44591">
    <property type="entry name" value="STRESS RESPONSE REGULATOR PROTEIN 1"/>
    <property type="match status" value="1"/>
</dbReference>
<evidence type="ECO:0000313" key="5">
    <source>
        <dbReference type="Proteomes" id="UP001162891"/>
    </source>
</evidence>
<dbReference type="Proteomes" id="UP001162891">
    <property type="component" value="Chromosome"/>
</dbReference>
<dbReference type="RefSeq" id="WP_248354998.1">
    <property type="nucleotide sequence ID" value="NZ_AP025591.1"/>
</dbReference>
<dbReference type="InterPro" id="IPR050595">
    <property type="entry name" value="Bact_response_regulator"/>
</dbReference>
<dbReference type="PROSITE" id="PS50110">
    <property type="entry name" value="RESPONSE_REGULATORY"/>
    <property type="match status" value="1"/>
</dbReference>
<accession>A0ABM7X272</accession>
<dbReference type="Gene3D" id="3.40.50.2300">
    <property type="match status" value="1"/>
</dbReference>
<evidence type="ECO:0000259" key="3">
    <source>
        <dbReference type="PROSITE" id="PS50110"/>
    </source>
</evidence>
<dbReference type="PANTHER" id="PTHR44591:SF23">
    <property type="entry name" value="CHEY SUBFAMILY"/>
    <property type="match status" value="1"/>
</dbReference>
<sequence>MSELQGRILVVEDEADIRELLGETLSVLGEVELAVDGQDALERIARRGPPAVILLDLCLPRLSGPELLERLRGTPSEGVPVVSMTASHNAPPRGVREHLRKPFPIERALDALLRAATVAAAA</sequence>
<feature type="domain" description="Response regulatory" evidence="3">
    <location>
        <begin position="7"/>
        <end position="116"/>
    </location>
</feature>
<evidence type="ECO:0000313" key="4">
    <source>
        <dbReference type="EMBL" id="BDG05834.1"/>
    </source>
</evidence>
<feature type="modified residue" description="4-aspartylphosphate" evidence="2">
    <location>
        <position position="56"/>
    </location>
</feature>
<name>A0ABM7X272_9BACT</name>
<dbReference type="InterPro" id="IPR011006">
    <property type="entry name" value="CheY-like_superfamily"/>
</dbReference>
<evidence type="ECO:0000256" key="1">
    <source>
        <dbReference type="ARBA" id="ARBA00022553"/>
    </source>
</evidence>
<reference evidence="5" key="1">
    <citation type="journal article" date="2022" name="Int. J. Syst. Evol. Microbiol.">
        <title>Anaeromyxobacter oryzae sp. nov., Anaeromyxobacter diazotrophicus sp. nov. and Anaeromyxobacter paludicola sp. nov., isolated from paddy soils.</title>
        <authorList>
            <person name="Itoh H."/>
            <person name="Xu Z."/>
            <person name="Mise K."/>
            <person name="Masuda Y."/>
            <person name="Ushijima N."/>
            <person name="Hayakawa C."/>
            <person name="Shiratori Y."/>
            <person name="Senoo K."/>
        </authorList>
    </citation>
    <scope>NUCLEOTIDE SEQUENCE [LARGE SCALE GENOMIC DNA]</scope>
    <source>
        <strain evidence="5">Red232</strain>
    </source>
</reference>
<keyword evidence="1 2" id="KW-0597">Phosphoprotein</keyword>
<organism evidence="4 5">
    <name type="scientific">Anaeromyxobacter oryzae</name>
    <dbReference type="NCBI Taxonomy" id="2918170"/>
    <lineage>
        <taxon>Bacteria</taxon>
        <taxon>Pseudomonadati</taxon>
        <taxon>Myxococcota</taxon>
        <taxon>Myxococcia</taxon>
        <taxon>Myxococcales</taxon>
        <taxon>Cystobacterineae</taxon>
        <taxon>Anaeromyxobacteraceae</taxon>
        <taxon>Anaeromyxobacter</taxon>
    </lineage>
</organism>